<organism evidence="2 3">
    <name type="scientific">Caenorhabditis elegans</name>
    <dbReference type="NCBI Taxonomy" id="6239"/>
    <lineage>
        <taxon>Eukaryota</taxon>
        <taxon>Metazoa</taxon>
        <taxon>Ecdysozoa</taxon>
        <taxon>Nematoda</taxon>
        <taxon>Chromadorea</taxon>
        <taxon>Rhabditida</taxon>
        <taxon>Rhabditina</taxon>
        <taxon>Rhabditomorpha</taxon>
        <taxon>Rhabditoidea</taxon>
        <taxon>Rhabditidae</taxon>
        <taxon>Peloderinae</taxon>
        <taxon>Caenorhabditis</taxon>
    </lineage>
</organism>
<dbReference type="ExpressionAtlas" id="K8FDY2">
    <property type="expression patterns" value="baseline and differential"/>
</dbReference>
<dbReference type="WormBase" id="Y57G11C.9d">
    <property type="protein sequence ID" value="CE48080"/>
    <property type="gene ID" value="WBGene00013307"/>
    <property type="gene designation" value="melo-1"/>
</dbReference>
<accession>K8FDY2</accession>
<dbReference type="EMBL" id="BX284604">
    <property type="protein sequence ID" value="CCO25614.1"/>
    <property type="molecule type" value="Genomic_DNA"/>
</dbReference>
<dbReference type="RefSeq" id="NP_001263816.1">
    <property type="nucleotide sequence ID" value="NM_001276887.3"/>
</dbReference>
<gene>
    <name evidence="2 4" type="primary">melo-1</name>
    <name evidence="2" type="ORF">CELE_Y57G11C.9</name>
    <name evidence="4" type="ORF">Y57G11C.9</name>
</gene>
<reference evidence="2 3" key="1">
    <citation type="journal article" date="1998" name="Science">
        <title>Genome sequence of the nematode C. elegans: a platform for investigating biology.</title>
        <authorList>
            <consortium name="The C. elegans sequencing consortium"/>
            <person name="Sulson J.E."/>
            <person name="Waterston R."/>
        </authorList>
    </citation>
    <scope>NUCLEOTIDE SEQUENCE [LARGE SCALE GENOMIC DNA]</scope>
    <source>
        <strain evidence="2 3">Bristol N2</strain>
    </source>
</reference>
<dbReference type="GeneID" id="178401"/>
<dbReference type="Pfam" id="PF25234">
    <property type="entry name" value="Periphilin_C"/>
    <property type="match status" value="1"/>
</dbReference>
<name>K8FDY2_CAEEL</name>
<sequence length="84" mass="9898">MVRELKLAKLNDEQMMRFHIKKKQLESAFRNDCETYAVVTRALLAKDESLQFGLKMALLENMEDLYKKMMQRVDDQLDALLVMA</sequence>
<dbReference type="PANTHER" id="PTHR15836:SF4">
    <property type="entry name" value="PERIPHILIN-1"/>
    <property type="match status" value="1"/>
</dbReference>
<dbReference type="SMR" id="K8FDY2"/>
<dbReference type="Bgee" id="WBGene00013307">
    <property type="expression patterns" value="Expressed in germ line (C elegans) and 4 other cell types or tissues"/>
</dbReference>
<evidence type="ECO:0000313" key="4">
    <source>
        <dbReference type="WormBase" id="Y57G11C.9d"/>
    </source>
</evidence>
<keyword evidence="3" id="KW-1185">Reference proteome</keyword>
<dbReference type="GO" id="GO:0045892">
    <property type="term" value="P:negative regulation of DNA-templated transcription"/>
    <property type="evidence" value="ECO:0007669"/>
    <property type="project" value="InterPro"/>
</dbReference>
<dbReference type="InterPro" id="IPR028851">
    <property type="entry name" value="Pphln1"/>
</dbReference>
<dbReference type="KEGG" id="cel:CELE_Y57G11C.9"/>
<dbReference type="AGR" id="WB:WBGene00013307"/>
<dbReference type="InterPro" id="IPR057603">
    <property type="entry name" value="Periphilin-1_C"/>
</dbReference>
<evidence type="ECO:0007829" key="5">
    <source>
        <dbReference type="PeptideAtlas" id="K8FDY2"/>
    </source>
</evidence>
<dbReference type="PeptideAtlas" id="K8FDY2"/>
<dbReference type="HOGENOM" id="CLU_437578_0_0_1"/>
<evidence type="ECO:0000313" key="3">
    <source>
        <dbReference type="Proteomes" id="UP000001940"/>
    </source>
</evidence>
<evidence type="ECO:0000313" key="2">
    <source>
        <dbReference type="EMBL" id="CCO25614.1"/>
    </source>
</evidence>
<keyword evidence="5" id="KW-1267">Proteomics identification</keyword>
<evidence type="ECO:0000259" key="1">
    <source>
        <dbReference type="Pfam" id="PF25234"/>
    </source>
</evidence>
<protein>
    <submittedName>
        <fullName evidence="2">RRM domain-containing protein</fullName>
    </submittedName>
</protein>
<dbReference type="PANTHER" id="PTHR15836">
    <property type="entry name" value="PERIPHILIN 1"/>
    <property type="match status" value="1"/>
</dbReference>
<dbReference type="CTD" id="178401"/>
<dbReference type="AlphaFoldDB" id="K8FDY2"/>
<dbReference type="Proteomes" id="UP000001940">
    <property type="component" value="Chromosome IV"/>
</dbReference>
<proteinExistence type="evidence at protein level"/>
<feature type="domain" description="Periphilin-1 C-terminal" evidence="1">
    <location>
        <begin position="11"/>
        <end position="72"/>
    </location>
</feature>
<dbReference type="OrthoDB" id="8933311at2759"/>